<feature type="domain" description="T-SNARE coiled-coil homology" evidence="2">
    <location>
        <begin position="159"/>
        <end position="221"/>
    </location>
</feature>
<evidence type="ECO:0000313" key="4">
    <source>
        <dbReference type="EMBL" id="OQS53502.1"/>
    </source>
</evidence>
<evidence type="ECO:0000256" key="1">
    <source>
        <dbReference type="SAM" id="Phobius"/>
    </source>
</evidence>
<dbReference type="EMBL" id="MNPJ01000031">
    <property type="protein sequence ID" value="OQS53487.1"/>
    <property type="molecule type" value="Genomic_DNA"/>
</dbReference>
<organism evidence="4 5">
    <name type="scientific">Ecytonucleospora hepatopenaei</name>
    <dbReference type="NCBI Taxonomy" id="646526"/>
    <lineage>
        <taxon>Eukaryota</taxon>
        <taxon>Fungi</taxon>
        <taxon>Fungi incertae sedis</taxon>
        <taxon>Microsporidia</taxon>
        <taxon>Enterocytozoonidae</taxon>
        <taxon>Ecytonucleospora</taxon>
    </lineage>
</organism>
<keyword evidence="1" id="KW-0812">Transmembrane</keyword>
<dbReference type="STRING" id="646526.A0A1W0E2R3"/>
<dbReference type="Gene3D" id="1.20.5.110">
    <property type="match status" value="1"/>
</dbReference>
<comment type="caution">
    <text evidence="4">The sequence shown here is derived from an EMBL/GenBank/DDBJ whole genome shotgun (WGS) entry which is preliminary data.</text>
</comment>
<dbReference type="VEuPathDB" id="MicrosporidiaDB:EHP00_2654"/>
<dbReference type="Proteomes" id="UP000192758">
    <property type="component" value="Unassembled WGS sequence"/>
</dbReference>
<dbReference type="VEuPathDB" id="MicrosporidiaDB:EHP00_1817"/>
<protein>
    <recommendedName>
        <fullName evidence="2">t-SNARE coiled-coil homology domain-containing protein</fullName>
    </recommendedName>
</protein>
<evidence type="ECO:0000313" key="3">
    <source>
        <dbReference type="EMBL" id="OQS53487.1"/>
    </source>
</evidence>
<dbReference type="InterPro" id="IPR000727">
    <property type="entry name" value="T_SNARE_dom"/>
</dbReference>
<feature type="transmembrane region" description="Helical" evidence="1">
    <location>
        <begin position="232"/>
        <end position="249"/>
    </location>
</feature>
<keyword evidence="5" id="KW-1185">Reference proteome</keyword>
<proteinExistence type="predicted"/>
<name>A0A1W0E2R3_9MICR</name>
<dbReference type="AlphaFoldDB" id="A0A1W0E2R3"/>
<dbReference type="EMBL" id="MNPJ01000031">
    <property type="protein sequence ID" value="OQS53502.1"/>
    <property type="molecule type" value="Genomic_DNA"/>
</dbReference>
<accession>A0A1W0E2R3</accession>
<keyword evidence="1" id="KW-1133">Transmembrane helix</keyword>
<reference evidence="4 5" key="1">
    <citation type="journal article" date="2017" name="Environ. Microbiol.">
        <title>Decay of the glycolytic pathway and adaptation to intranuclear parasitism within Enterocytozoonidae microsporidia.</title>
        <authorList>
            <person name="Wiredu Boakye D."/>
            <person name="Jaroenlak P."/>
            <person name="Prachumwat A."/>
            <person name="Williams T.A."/>
            <person name="Bateman K.S."/>
            <person name="Itsathitphaisarn O."/>
            <person name="Sritunyalucksana K."/>
            <person name="Paszkiewicz K.H."/>
            <person name="Moore K.A."/>
            <person name="Stentiford G.D."/>
            <person name="Williams B.A."/>
        </authorList>
    </citation>
    <scope>NUCLEOTIDE SEQUENCE [LARGE SCALE GENOMIC DNA]</scope>
    <source>
        <strain evidence="4 5">TH1</strain>
    </source>
</reference>
<evidence type="ECO:0000259" key="2">
    <source>
        <dbReference type="PROSITE" id="PS50192"/>
    </source>
</evidence>
<evidence type="ECO:0000313" key="5">
    <source>
        <dbReference type="Proteomes" id="UP000192758"/>
    </source>
</evidence>
<dbReference type="OrthoDB" id="421009at2759"/>
<gene>
    <name evidence="4" type="ORF">EHP00_1817</name>
    <name evidence="3" type="ORF">EHP00_2654</name>
</gene>
<keyword evidence="1" id="KW-0472">Membrane</keyword>
<sequence length="252" mass="30282">MIERTKEFHTIIESRHLRQKENILNYSFKNYEDVNNHIKSLFSELSKLTNYDKYKIEPILNEIEIAIDNYKNMQINEIGNKHQQEIYKNINETIQMRILRYRIKLKGIKANMTHTKKDNNNTTKKKNNLNEFEYQGMGGINTNKSNYSAVLQEEQQRSSQVNSEKFEQRRRIVNKINEMGEIVENISLHVSLQEMELRRIDDDISHSNHFGQKALNDLQETWNMVSEKRKTMIKFLVFWIFILITFYILKKK</sequence>
<dbReference type="PROSITE" id="PS50192">
    <property type="entry name" value="T_SNARE"/>
    <property type="match status" value="1"/>
</dbReference>
<dbReference type="SUPFAM" id="SSF58038">
    <property type="entry name" value="SNARE fusion complex"/>
    <property type="match status" value="1"/>
</dbReference>